<keyword evidence="9" id="KW-1185">Reference proteome</keyword>
<dbReference type="PANTHER" id="PTHR42688:SF1">
    <property type="entry name" value="BLR5212 PROTEIN"/>
    <property type="match status" value="1"/>
</dbReference>
<dbReference type="InterPro" id="IPR036259">
    <property type="entry name" value="MFS_trans_sf"/>
</dbReference>
<sequence length="419" mass="42849">MRTPMSSWRVVVWFGVISLAADMVYEGARSMYGPLLASLGATALVVGVVTGLGEAMALVLRLVFGPLADRTGRYWGLTIGGYALTAVCVPLLAVAPFLGGAGLAVAAVLILLERSGKAIRSPSKSALLAHAARSLGRGRGFGVQKAMDQVGAFSGPLLVAAVVAATGVIWPGMLVLAVPGAVALTLLLILRARVPDLGAVDPAEDPGSADPGSRLSGIRHRGGLRAWLDEAIGRHLPGDFFRFAVAASLTTGGLVTFGIIGYHLTADGVVPVATVPLIYAVAMAVGAVSALAVGWAYDRVGAHVLLVVPVLVAVVPAMALTESLALVLAGVVGWGLAHGIQDSAVKALVAELVPPGRRATAYGVFAGIQGAFAVIGGTVIGWLYDVSLPALVTTVAVAQLVALGLLWRTVRRPRLRPTT</sequence>
<evidence type="ECO:0000313" key="8">
    <source>
        <dbReference type="EMBL" id="MDC5697342.1"/>
    </source>
</evidence>
<dbReference type="InterPro" id="IPR052425">
    <property type="entry name" value="Uncharacterized_MFS-type"/>
</dbReference>
<feature type="transmembrane region" description="Helical" evidence="6">
    <location>
        <begin position="390"/>
        <end position="407"/>
    </location>
</feature>
<protein>
    <submittedName>
        <fullName evidence="8">MFS transporter</fullName>
    </submittedName>
</protein>
<feature type="transmembrane region" description="Helical" evidence="6">
    <location>
        <begin position="79"/>
        <end position="112"/>
    </location>
</feature>
<organism evidence="8 9">
    <name type="scientific">Intrasporangium calvum</name>
    <dbReference type="NCBI Taxonomy" id="53358"/>
    <lineage>
        <taxon>Bacteria</taxon>
        <taxon>Bacillati</taxon>
        <taxon>Actinomycetota</taxon>
        <taxon>Actinomycetes</taxon>
        <taxon>Micrococcales</taxon>
        <taxon>Intrasporangiaceae</taxon>
        <taxon>Intrasporangium</taxon>
    </lineage>
</organism>
<dbReference type="SUPFAM" id="SSF103473">
    <property type="entry name" value="MFS general substrate transporter"/>
    <property type="match status" value="1"/>
</dbReference>
<reference evidence="8 9" key="1">
    <citation type="submission" date="2022-11" db="EMBL/GenBank/DDBJ databases">
        <title>Anaerobic phenanthrene biodegradation by a DNRA strain PheN6.</title>
        <authorList>
            <person name="Zhang Z."/>
        </authorList>
    </citation>
    <scope>NUCLEOTIDE SEQUENCE [LARGE SCALE GENOMIC DNA]</scope>
    <source>
        <strain evidence="8 9">PheN6</strain>
    </source>
</reference>
<dbReference type="RefSeq" id="WP_272461920.1">
    <property type="nucleotide sequence ID" value="NZ_JAPFQL010000031.1"/>
</dbReference>
<dbReference type="PANTHER" id="PTHR42688">
    <property type="entry name" value="CONSERVED PROTEIN"/>
    <property type="match status" value="1"/>
</dbReference>
<feature type="domain" description="Major facilitator superfamily (MFS) profile" evidence="7">
    <location>
        <begin position="8"/>
        <end position="416"/>
    </location>
</feature>
<feature type="transmembrane region" description="Helical" evidence="6">
    <location>
        <begin position="6"/>
        <end position="25"/>
    </location>
</feature>
<feature type="transmembrane region" description="Helical" evidence="6">
    <location>
        <begin position="326"/>
        <end position="349"/>
    </location>
</feature>
<feature type="transmembrane region" description="Helical" evidence="6">
    <location>
        <begin position="361"/>
        <end position="384"/>
    </location>
</feature>
<keyword evidence="4 6" id="KW-1133">Transmembrane helix</keyword>
<accession>A0ABT5GGJ9</accession>
<evidence type="ECO:0000256" key="4">
    <source>
        <dbReference type="ARBA" id="ARBA00022989"/>
    </source>
</evidence>
<evidence type="ECO:0000256" key="3">
    <source>
        <dbReference type="ARBA" id="ARBA00022692"/>
    </source>
</evidence>
<keyword evidence="5 6" id="KW-0472">Membrane</keyword>
<feature type="transmembrane region" description="Helical" evidence="6">
    <location>
        <begin position="304"/>
        <end position="320"/>
    </location>
</feature>
<comment type="subcellular location">
    <subcellularLocation>
        <location evidence="1">Cell membrane</location>
        <topology evidence="1">Multi-pass membrane protein</topology>
    </subcellularLocation>
</comment>
<evidence type="ECO:0000256" key="6">
    <source>
        <dbReference type="SAM" id="Phobius"/>
    </source>
</evidence>
<gene>
    <name evidence="8" type="ORF">OO014_08745</name>
</gene>
<proteinExistence type="predicted"/>
<name>A0ABT5GGJ9_9MICO</name>
<keyword evidence="2" id="KW-1003">Cell membrane</keyword>
<dbReference type="Proteomes" id="UP001150259">
    <property type="component" value="Unassembled WGS sequence"/>
</dbReference>
<evidence type="ECO:0000313" key="9">
    <source>
        <dbReference type="Proteomes" id="UP001150259"/>
    </source>
</evidence>
<feature type="transmembrane region" description="Helical" evidence="6">
    <location>
        <begin position="243"/>
        <end position="265"/>
    </location>
</feature>
<dbReference type="InterPro" id="IPR020846">
    <property type="entry name" value="MFS_dom"/>
</dbReference>
<dbReference type="Gene3D" id="1.20.1250.20">
    <property type="entry name" value="MFS general substrate transporter like domains"/>
    <property type="match status" value="2"/>
</dbReference>
<evidence type="ECO:0000256" key="1">
    <source>
        <dbReference type="ARBA" id="ARBA00004651"/>
    </source>
</evidence>
<dbReference type="InterPro" id="IPR011701">
    <property type="entry name" value="MFS"/>
</dbReference>
<dbReference type="CDD" id="cd17370">
    <property type="entry name" value="MFS_MJ1317_like"/>
    <property type="match status" value="1"/>
</dbReference>
<dbReference type="PROSITE" id="PS50850">
    <property type="entry name" value="MFS"/>
    <property type="match status" value="1"/>
</dbReference>
<feature type="transmembrane region" description="Helical" evidence="6">
    <location>
        <begin position="169"/>
        <end position="190"/>
    </location>
</feature>
<evidence type="ECO:0000256" key="2">
    <source>
        <dbReference type="ARBA" id="ARBA00022475"/>
    </source>
</evidence>
<feature type="transmembrane region" description="Helical" evidence="6">
    <location>
        <begin position="37"/>
        <end position="59"/>
    </location>
</feature>
<keyword evidence="3 6" id="KW-0812">Transmembrane</keyword>
<dbReference type="EMBL" id="JAPFQL010000031">
    <property type="protein sequence ID" value="MDC5697342.1"/>
    <property type="molecule type" value="Genomic_DNA"/>
</dbReference>
<evidence type="ECO:0000259" key="7">
    <source>
        <dbReference type="PROSITE" id="PS50850"/>
    </source>
</evidence>
<dbReference type="Pfam" id="PF07690">
    <property type="entry name" value="MFS_1"/>
    <property type="match status" value="1"/>
</dbReference>
<comment type="caution">
    <text evidence="8">The sequence shown here is derived from an EMBL/GenBank/DDBJ whole genome shotgun (WGS) entry which is preliminary data.</text>
</comment>
<feature type="transmembrane region" description="Helical" evidence="6">
    <location>
        <begin position="277"/>
        <end position="297"/>
    </location>
</feature>
<evidence type="ECO:0000256" key="5">
    <source>
        <dbReference type="ARBA" id="ARBA00023136"/>
    </source>
</evidence>